<dbReference type="Pfam" id="PF07963">
    <property type="entry name" value="N_methyl"/>
    <property type="match status" value="1"/>
</dbReference>
<evidence type="ECO:0000259" key="12">
    <source>
        <dbReference type="Pfam" id="PF12019"/>
    </source>
</evidence>
<dbReference type="InterPro" id="IPR012902">
    <property type="entry name" value="N_methyl_site"/>
</dbReference>
<reference evidence="13 14" key="1">
    <citation type="submission" date="2021-02" db="EMBL/GenBank/DDBJ databases">
        <title>PHA producing bacteria isolated from coastal sediment in Guangdong, Shenzhen.</title>
        <authorList>
            <person name="Zheng W."/>
            <person name="Yu S."/>
            <person name="Huang Y."/>
        </authorList>
    </citation>
    <scope>NUCLEOTIDE SEQUENCE [LARGE SCALE GENOMIC DNA]</scope>
    <source>
        <strain evidence="13 14">TN21-5</strain>
    </source>
</reference>
<keyword evidence="5" id="KW-0997">Cell inner membrane</keyword>
<dbReference type="Proteomes" id="UP000664344">
    <property type="component" value="Unassembled WGS sequence"/>
</dbReference>
<evidence type="ECO:0000256" key="8">
    <source>
        <dbReference type="ARBA" id="ARBA00023136"/>
    </source>
</evidence>
<dbReference type="RefSeq" id="WP_206557733.1">
    <property type="nucleotide sequence ID" value="NZ_JAFKDB010000016.1"/>
</dbReference>
<evidence type="ECO:0000313" key="14">
    <source>
        <dbReference type="Proteomes" id="UP000664344"/>
    </source>
</evidence>
<evidence type="ECO:0000256" key="5">
    <source>
        <dbReference type="ARBA" id="ARBA00022519"/>
    </source>
</evidence>
<evidence type="ECO:0000256" key="9">
    <source>
        <dbReference type="ARBA" id="ARBA00025772"/>
    </source>
</evidence>
<keyword evidence="14" id="KW-1185">Reference proteome</keyword>
<evidence type="ECO:0000256" key="3">
    <source>
        <dbReference type="ARBA" id="ARBA00022475"/>
    </source>
</evidence>
<comment type="similarity">
    <text evidence="9">Belongs to the GSP H family.</text>
</comment>
<dbReference type="EMBL" id="JAFKDB010000016">
    <property type="protein sequence ID" value="MBN7770497.1"/>
    <property type="molecule type" value="Genomic_DNA"/>
</dbReference>
<keyword evidence="4" id="KW-0488">Methylation</keyword>
<dbReference type="PROSITE" id="PS00409">
    <property type="entry name" value="PROKAR_NTER_METHYL"/>
    <property type="match status" value="1"/>
</dbReference>
<dbReference type="InterPro" id="IPR045584">
    <property type="entry name" value="Pilin-like"/>
</dbReference>
<keyword evidence="8 11" id="KW-0472">Membrane</keyword>
<dbReference type="SUPFAM" id="SSF54523">
    <property type="entry name" value="Pili subunits"/>
    <property type="match status" value="1"/>
</dbReference>
<feature type="domain" description="General secretion pathway GspH" evidence="12">
    <location>
        <begin position="46"/>
        <end position="167"/>
    </location>
</feature>
<sequence>MRGIKAQRGFTLIELMITLAVFVVLVSVAIPSFRTMMARNELITVTNAWVGALNTARAEAVKRNQSVALCGKDDVPTSGVGSGCDGAVAGQVRYLPRGGGGEEALHGELIGLVSQPLALAASTTVRFRGDGLGYRGDNVTTPYNTSSGDPAVVVLCSSALSTDNARRVELIAGSTVQVTTETRSSCP</sequence>
<dbReference type="Gene3D" id="3.30.700.10">
    <property type="entry name" value="Glycoprotein, Type 4 Pilin"/>
    <property type="match status" value="1"/>
</dbReference>
<name>A0ABS3BG73_9GAMM</name>
<keyword evidence="3" id="KW-1003">Cell membrane</keyword>
<feature type="transmembrane region" description="Helical" evidence="11">
    <location>
        <begin position="12"/>
        <end position="33"/>
    </location>
</feature>
<dbReference type="InterPro" id="IPR022346">
    <property type="entry name" value="T2SS_GspH"/>
</dbReference>
<dbReference type="Pfam" id="PF12019">
    <property type="entry name" value="GspH"/>
    <property type="match status" value="1"/>
</dbReference>
<dbReference type="NCBIfam" id="TIGR02532">
    <property type="entry name" value="IV_pilin_GFxxxE"/>
    <property type="match status" value="1"/>
</dbReference>
<comment type="subcellular location">
    <subcellularLocation>
        <location evidence="1">Cell inner membrane</location>
        <topology evidence="1">Single-pass membrane protein</topology>
    </subcellularLocation>
</comment>
<keyword evidence="7 11" id="KW-1133">Transmembrane helix</keyword>
<evidence type="ECO:0000256" key="2">
    <source>
        <dbReference type="ARBA" id="ARBA00021549"/>
    </source>
</evidence>
<gene>
    <name evidence="13" type="ORF">JYP53_11360</name>
</gene>
<evidence type="ECO:0000256" key="6">
    <source>
        <dbReference type="ARBA" id="ARBA00022692"/>
    </source>
</evidence>
<evidence type="ECO:0000256" key="7">
    <source>
        <dbReference type="ARBA" id="ARBA00022989"/>
    </source>
</evidence>
<evidence type="ECO:0000256" key="10">
    <source>
        <dbReference type="ARBA" id="ARBA00030775"/>
    </source>
</evidence>
<keyword evidence="6 11" id="KW-0812">Transmembrane</keyword>
<organism evidence="13 14">
    <name type="scientific">Marinobacter daepoensis</name>
    <dbReference type="NCBI Taxonomy" id="262077"/>
    <lineage>
        <taxon>Bacteria</taxon>
        <taxon>Pseudomonadati</taxon>
        <taxon>Pseudomonadota</taxon>
        <taxon>Gammaproteobacteria</taxon>
        <taxon>Pseudomonadales</taxon>
        <taxon>Marinobacteraceae</taxon>
        <taxon>Marinobacter</taxon>
    </lineage>
</organism>
<evidence type="ECO:0000313" key="13">
    <source>
        <dbReference type="EMBL" id="MBN7770497.1"/>
    </source>
</evidence>
<accession>A0ABS3BG73</accession>
<proteinExistence type="inferred from homology"/>
<evidence type="ECO:0000256" key="1">
    <source>
        <dbReference type="ARBA" id="ARBA00004377"/>
    </source>
</evidence>
<comment type="caution">
    <text evidence="13">The sequence shown here is derived from an EMBL/GenBank/DDBJ whole genome shotgun (WGS) entry which is preliminary data.</text>
</comment>
<evidence type="ECO:0000256" key="11">
    <source>
        <dbReference type="SAM" id="Phobius"/>
    </source>
</evidence>
<evidence type="ECO:0000256" key="4">
    <source>
        <dbReference type="ARBA" id="ARBA00022481"/>
    </source>
</evidence>
<protein>
    <recommendedName>
        <fullName evidence="2">Type II secretion system protein H</fullName>
    </recommendedName>
    <alternativeName>
        <fullName evidence="10">General secretion pathway protein H</fullName>
    </alternativeName>
</protein>